<dbReference type="GO" id="GO:0006144">
    <property type="term" value="P:purine nucleobase metabolic process"/>
    <property type="evidence" value="ECO:0007669"/>
    <property type="project" value="UniProtKB-KW"/>
</dbReference>
<keyword evidence="6" id="KW-1185">Reference proteome</keyword>
<dbReference type="Pfam" id="PF04115">
    <property type="entry name" value="Ureidogly_lyase"/>
    <property type="match status" value="1"/>
</dbReference>
<dbReference type="RefSeq" id="WP_172358382.1">
    <property type="nucleotide sequence ID" value="NZ_CP053661.1"/>
</dbReference>
<evidence type="ECO:0000313" key="6">
    <source>
        <dbReference type="Proteomes" id="UP000505210"/>
    </source>
</evidence>
<keyword evidence="3" id="KW-0456">Lyase</keyword>
<evidence type="ECO:0000256" key="4">
    <source>
        <dbReference type="ARBA" id="ARBA00047684"/>
    </source>
</evidence>
<sequence length="163" mass="18508">MPTSVVRQLVVQPISVEAFRPFGQVIFASPDGARFGPDDAQLCLDRGIPRFYIMRLHQRGRQFSRITRHRQCTQCLGSLEGKDWLIAVAPPSELDQPELEAIAAFHIPGTCFIKLNLGTWHAGPYFDQDTVDFYNLELSDTNLIDHQTHDFRQSHGIQFELVG</sequence>
<dbReference type="InterPro" id="IPR007247">
    <property type="entry name" value="Ureidogly_lyase"/>
</dbReference>
<dbReference type="GO" id="GO:0004848">
    <property type="term" value="F:ureidoglycolate hydrolase activity"/>
    <property type="evidence" value="ECO:0007669"/>
    <property type="project" value="InterPro"/>
</dbReference>
<dbReference type="SUPFAM" id="SSF51182">
    <property type="entry name" value="RmlC-like cupins"/>
    <property type="match status" value="1"/>
</dbReference>
<dbReference type="PANTHER" id="PTHR35721">
    <property type="entry name" value="UREIDOGLYCOLATE HYDROLASE"/>
    <property type="match status" value="1"/>
</dbReference>
<evidence type="ECO:0000256" key="3">
    <source>
        <dbReference type="ARBA" id="ARBA00023239"/>
    </source>
</evidence>
<dbReference type="GO" id="GO:0000256">
    <property type="term" value="P:allantoin catabolic process"/>
    <property type="evidence" value="ECO:0007669"/>
    <property type="project" value="InterPro"/>
</dbReference>
<name>A0A6M8BCD8_9CYAN</name>
<dbReference type="Proteomes" id="UP000505210">
    <property type="component" value="Chromosome"/>
</dbReference>
<keyword evidence="5" id="KW-0378">Hydrolase</keyword>
<dbReference type="AlphaFoldDB" id="A0A6M8BCD8"/>
<dbReference type="InterPro" id="IPR024060">
    <property type="entry name" value="Ureidoglycolate_lyase_dom_sf"/>
</dbReference>
<comment type="catalytic activity">
    <reaction evidence="4">
        <text>(S)-ureidoglycolate = urea + glyoxylate</text>
        <dbReference type="Rhea" id="RHEA:11304"/>
        <dbReference type="ChEBI" id="CHEBI:16199"/>
        <dbReference type="ChEBI" id="CHEBI:36655"/>
        <dbReference type="ChEBI" id="CHEBI:57296"/>
        <dbReference type="EC" id="4.3.2.3"/>
    </reaction>
</comment>
<dbReference type="KEGG" id="theu:HPC62_21095"/>
<organism evidence="5 6">
    <name type="scientific">Thermoleptolyngbya sichuanensis A183</name>
    <dbReference type="NCBI Taxonomy" id="2737172"/>
    <lineage>
        <taxon>Bacteria</taxon>
        <taxon>Bacillati</taxon>
        <taxon>Cyanobacteriota</taxon>
        <taxon>Cyanophyceae</taxon>
        <taxon>Oculatellales</taxon>
        <taxon>Oculatellaceae</taxon>
        <taxon>Thermoleptolyngbya</taxon>
        <taxon>Thermoleptolyngbya sichuanensis</taxon>
    </lineage>
</organism>
<dbReference type="GO" id="GO:0050385">
    <property type="term" value="F:ureidoglycolate lyase activity"/>
    <property type="evidence" value="ECO:0007669"/>
    <property type="project" value="UniProtKB-EC"/>
</dbReference>
<proteinExistence type="predicted"/>
<evidence type="ECO:0000313" key="5">
    <source>
        <dbReference type="EMBL" id="QKD84338.1"/>
    </source>
</evidence>
<comment type="subunit">
    <text evidence="1">Homodimer.</text>
</comment>
<protein>
    <submittedName>
        <fullName evidence="5">Ureidoglycolate hydrolase</fullName>
    </submittedName>
</protein>
<reference evidence="5 6" key="1">
    <citation type="submission" date="2020-05" db="EMBL/GenBank/DDBJ databases">
        <title>Complete genome sequence of of a novel Thermoleptolyngbya strain isolated from hot springs of Ganzi, Sichuan China.</title>
        <authorList>
            <person name="Tang J."/>
            <person name="Daroch M."/>
            <person name="Li L."/>
            <person name="Waleron K."/>
            <person name="Waleron M."/>
            <person name="Waleron M."/>
        </authorList>
    </citation>
    <scope>NUCLEOTIDE SEQUENCE [LARGE SCALE GENOMIC DNA]</scope>
    <source>
        <strain evidence="5 6">PKUAC-SCTA183</strain>
    </source>
</reference>
<evidence type="ECO:0000256" key="2">
    <source>
        <dbReference type="ARBA" id="ARBA00022631"/>
    </source>
</evidence>
<keyword evidence="2" id="KW-0659">Purine metabolism</keyword>
<dbReference type="EMBL" id="CP053661">
    <property type="protein sequence ID" value="QKD84338.1"/>
    <property type="molecule type" value="Genomic_DNA"/>
</dbReference>
<dbReference type="InterPro" id="IPR011051">
    <property type="entry name" value="RmlC_Cupin_sf"/>
</dbReference>
<dbReference type="PANTHER" id="PTHR35721:SF1">
    <property type="entry name" value="UREIDOGLYCOLATE HYDROLASE"/>
    <property type="match status" value="1"/>
</dbReference>
<gene>
    <name evidence="5" type="ORF">HPC62_21095</name>
</gene>
<evidence type="ECO:0000256" key="1">
    <source>
        <dbReference type="ARBA" id="ARBA00011738"/>
    </source>
</evidence>
<accession>A0A6M8BCD8</accession>
<dbReference type="Gene3D" id="2.60.120.480">
    <property type="entry name" value="Ureidoglycolate hydrolase"/>
    <property type="match status" value="1"/>
</dbReference>